<dbReference type="RefSeq" id="WP_174719785.1">
    <property type="nucleotide sequence ID" value="NZ_JBHSUS010000001.1"/>
</dbReference>
<sequence>MMRIWPALLLLLNGCATQGVDRASQNQIIQQFYAQVVNAEPVKLASHVKTGMLIGGVSGFLDELDGNSEDMIAGGLVGLLFGGLFTAIAEGDDDATQYQLYSPEYGEFSFVQKEWIDITSGCVKVSRAEIDRLSTAEPAMCEFDNYVEVE</sequence>
<gene>
    <name evidence="1" type="ORF">ACFP85_02745</name>
</gene>
<protein>
    <submittedName>
        <fullName evidence="1">Uncharacterized protein</fullName>
    </submittedName>
</protein>
<accession>A0ABW1XH20</accession>
<evidence type="ECO:0000313" key="1">
    <source>
        <dbReference type="EMBL" id="MFC6439071.1"/>
    </source>
</evidence>
<proteinExistence type="predicted"/>
<keyword evidence="2" id="KW-1185">Reference proteome</keyword>
<dbReference type="Proteomes" id="UP001596364">
    <property type="component" value="Unassembled WGS sequence"/>
</dbReference>
<comment type="caution">
    <text evidence="1">The sequence shown here is derived from an EMBL/GenBank/DDBJ whole genome shotgun (WGS) entry which is preliminary data.</text>
</comment>
<name>A0ABW1XH20_9ALTE</name>
<organism evidence="1 2">
    <name type="scientific">Pseudobowmanella zhangzhouensis</name>
    <dbReference type="NCBI Taxonomy" id="1537679"/>
    <lineage>
        <taxon>Bacteria</taxon>
        <taxon>Pseudomonadati</taxon>
        <taxon>Pseudomonadota</taxon>
        <taxon>Gammaproteobacteria</taxon>
        <taxon>Alteromonadales</taxon>
        <taxon>Alteromonadaceae</taxon>
    </lineage>
</organism>
<reference evidence="2" key="1">
    <citation type="journal article" date="2019" name="Int. J. Syst. Evol. Microbiol.">
        <title>The Global Catalogue of Microorganisms (GCM) 10K type strain sequencing project: providing services to taxonomists for standard genome sequencing and annotation.</title>
        <authorList>
            <consortium name="The Broad Institute Genomics Platform"/>
            <consortium name="The Broad Institute Genome Sequencing Center for Infectious Disease"/>
            <person name="Wu L."/>
            <person name="Ma J."/>
        </authorList>
    </citation>
    <scope>NUCLEOTIDE SEQUENCE [LARGE SCALE GENOMIC DNA]</scope>
    <source>
        <strain evidence="2">CGMCC 1.16031</strain>
    </source>
</reference>
<dbReference type="EMBL" id="JBHSUS010000001">
    <property type="protein sequence ID" value="MFC6439071.1"/>
    <property type="molecule type" value="Genomic_DNA"/>
</dbReference>
<evidence type="ECO:0000313" key="2">
    <source>
        <dbReference type="Proteomes" id="UP001596364"/>
    </source>
</evidence>